<dbReference type="InterPro" id="IPR044878">
    <property type="entry name" value="UbiA_sf"/>
</dbReference>
<dbReference type="PANTHER" id="PTHR13929">
    <property type="entry name" value="1,4-DIHYDROXY-2-NAPHTHOATE OCTAPRENYLTRANSFERASE"/>
    <property type="match status" value="1"/>
</dbReference>
<sequence>MPRALEVFISTRPWSFPMTIVCVGFGIAYGFWLTGSIDVPLSLLALLGSVLLHAAANVWNDYFDYRYGIDRPGVGTTVYRPHPIFANIMVPGHVLVFGTSLGLAALGIGWALVLAGRPLALLLGLAGFILAYSYTGPPLNLKYRGLGELGVFIAWGPLMVVGGAYVASGSLSLEAAAASVPLGLLVAAVLLANNIRDVENDRESGAYTLAVRIGRRSAIKLYQSMILAPYIILVVLYTAKLVPLASLVALASLPLAVSLARLMSREVPVDADPRTAKLVVAFGVPYILGTLASAIANAI</sequence>
<dbReference type="PIRSF" id="PIRSF005355">
    <property type="entry name" value="UBIAD1"/>
    <property type="match status" value="1"/>
</dbReference>
<dbReference type="InterPro" id="IPR004657">
    <property type="entry name" value="MenA"/>
</dbReference>
<protein>
    <recommendedName>
        <fullName evidence="8">1,4-dihydroxy-2-naphthoate octaprenyltransferase</fullName>
        <shortName evidence="8">DHNA-octaprenyltransferase</shortName>
        <ecNumber evidence="8">2.5.1.74</ecNumber>
    </recommendedName>
</protein>
<comment type="pathway">
    <text evidence="8">Quinol/quinone metabolism; menaquinone biosynthesis; menaquinol from 1,4-dihydroxy-2-naphthoate: step 1/2.</text>
</comment>
<proteinExistence type="inferred from homology"/>
<name>A2BMF3_HYPBU</name>
<organism evidence="9 10">
    <name type="scientific">Hyperthermus butylicus (strain DSM 5456 / JCM 9403 / PLM1-5)</name>
    <dbReference type="NCBI Taxonomy" id="415426"/>
    <lineage>
        <taxon>Archaea</taxon>
        <taxon>Thermoproteota</taxon>
        <taxon>Thermoprotei</taxon>
        <taxon>Desulfurococcales</taxon>
        <taxon>Pyrodictiaceae</taxon>
        <taxon>Hyperthermus</taxon>
    </lineage>
</organism>
<dbReference type="InterPro" id="IPR026046">
    <property type="entry name" value="UBIAD1"/>
</dbReference>
<dbReference type="NCBIfam" id="NF004617">
    <property type="entry name" value="PRK05951.1"/>
    <property type="match status" value="1"/>
</dbReference>
<evidence type="ECO:0000256" key="8">
    <source>
        <dbReference type="HAMAP-Rule" id="MF_01937"/>
    </source>
</evidence>
<comment type="function">
    <text evidence="8">Conversion of 1,4-dihydroxy-2-naphthoate (DHNA) to demethylmenaquinone (DMK).</text>
</comment>
<evidence type="ECO:0000256" key="1">
    <source>
        <dbReference type="ARBA" id="ARBA00004651"/>
    </source>
</evidence>
<keyword evidence="3 8" id="KW-1003">Cell membrane</keyword>
<dbReference type="UniPathway" id="UPA00079">
    <property type="reaction ID" value="UER00168"/>
</dbReference>
<dbReference type="GeneID" id="4782896"/>
<evidence type="ECO:0000256" key="7">
    <source>
        <dbReference type="ARBA" id="ARBA00023136"/>
    </source>
</evidence>
<dbReference type="EMBL" id="CP000493">
    <property type="protein sequence ID" value="ABM81164.1"/>
    <property type="molecule type" value="Genomic_DNA"/>
</dbReference>
<dbReference type="OrthoDB" id="31413at2157"/>
<dbReference type="KEGG" id="hbu:Hbut_1335"/>
<dbReference type="Pfam" id="PF01040">
    <property type="entry name" value="UbiA"/>
    <property type="match status" value="1"/>
</dbReference>
<dbReference type="RefSeq" id="WP_011822482.1">
    <property type="nucleotide sequence ID" value="NC_008818.1"/>
</dbReference>
<feature type="transmembrane region" description="Helical" evidence="8">
    <location>
        <begin position="149"/>
        <end position="167"/>
    </location>
</feature>
<feature type="transmembrane region" description="Helical" evidence="8">
    <location>
        <begin position="275"/>
        <end position="296"/>
    </location>
</feature>
<comment type="similarity">
    <text evidence="8">Belongs to the MenA family. Type 1 subfamily.</text>
</comment>
<evidence type="ECO:0000313" key="9">
    <source>
        <dbReference type="EMBL" id="ABM81164.1"/>
    </source>
</evidence>
<dbReference type="NCBIfam" id="TIGR00751">
    <property type="entry name" value="menA"/>
    <property type="match status" value="1"/>
</dbReference>
<feature type="transmembrane region" description="Helical" evidence="8">
    <location>
        <begin position="94"/>
        <end position="113"/>
    </location>
</feature>
<dbReference type="HOGENOM" id="CLU_043611_0_2_2"/>
<accession>A2BMF3</accession>
<feature type="transmembrane region" description="Helical" evidence="8">
    <location>
        <begin position="173"/>
        <end position="192"/>
    </location>
</feature>
<evidence type="ECO:0000256" key="3">
    <source>
        <dbReference type="ARBA" id="ARBA00022475"/>
    </source>
</evidence>
<keyword evidence="6 8" id="KW-1133">Transmembrane helix</keyword>
<dbReference type="GO" id="GO:0005886">
    <property type="term" value="C:plasma membrane"/>
    <property type="evidence" value="ECO:0007669"/>
    <property type="project" value="UniProtKB-SubCell"/>
</dbReference>
<evidence type="ECO:0000256" key="6">
    <source>
        <dbReference type="ARBA" id="ARBA00022989"/>
    </source>
</evidence>
<evidence type="ECO:0000256" key="4">
    <source>
        <dbReference type="ARBA" id="ARBA00022679"/>
    </source>
</evidence>
<dbReference type="EC" id="2.5.1.74" evidence="8"/>
<dbReference type="Gene3D" id="1.10.357.140">
    <property type="entry name" value="UbiA prenyltransferase"/>
    <property type="match status" value="1"/>
</dbReference>
<keyword evidence="4 8" id="KW-0808">Transferase</keyword>
<dbReference type="Proteomes" id="UP000002593">
    <property type="component" value="Chromosome"/>
</dbReference>
<feature type="transmembrane region" description="Helical" evidence="8">
    <location>
        <begin position="39"/>
        <end position="59"/>
    </location>
</feature>
<dbReference type="EnsemblBacteria" id="ABM81164">
    <property type="protein sequence ID" value="ABM81164"/>
    <property type="gene ID" value="Hbut_1335"/>
</dbReference>
<feature type="transmembrane region" description="Helical" evidence="8">
    <location>
        <begin position="244"/>
        <end position="263"/>
    </location>
</feature>
<keyword evidence="5 8" id="KW-0812">Transmembrane</keyword>
<keyword evidence="2 8" id="KW-0474">Menaquinone biosynthesis</keyword>
<evidence type="ECO:0000256" key="2">
    <source>
        <dbReference type="ARBA" id="ARBA00022428"/>
    </source>
</evidence>
<dbReference type="HAMAP" id="MF_01937">
    <property type="entry name" value="MenA_1"/>
    <property type="match status" value="1"/>
</dbReference>
<dbReference type="STRING" id="415426.Hbut_1335"/>
<keyword evidence="7 8" id="KW-0472">Membrane</keyword>
<feature type="transmembrane region" description="Helical" evidence="8">
    <location>
        <begin position="119"/>
        <end position="137"/>
    </location>
</feature>
<evidence type="ECO:0000313" key="10">
    <source>
        <dbReference type="Proteomes" id="UP000002593"/>
    </source>
</evidence>
<dbReference type="eggNOG" id="arCOG00480">
    <property type="taxonomic scope" value="Archaea"/>
</dbReference>
<dbReference type="GO" id="GO:0009234">
    <property type="term" value="P:menaquinone biosynthetic process"/>
    <property type="evidence" value="ECO:0007669"/>
    <property type="project" value="UniProtKB-UniRule"/>
</dbReference>
<dbReference type="GO" id="GO:0046428">
    <property type="term" value="F:1,4-dihydroxy-2-naphthoate polyprenyltransferase activity"/>
    <property type="evidence" value="ECO:0007669"/>
    <property type="project" value="UniProtKB-UniRule"/>
</dbReference>
<dbReference type="AlphaFoldDB" id="A2BMF3"/>
<feature type="transmembrane region" description="Helical" evidence="8">
    <location>
        <begin position="221"/>
        <end position="238"/>
    </location>
</feature>
<comment type="subcellular location">
    <subcellularLocation>
        <location evidence="1 8">Cell membrane</location>
        <topology evidence="1 8">Multi-pass membrane protein</topology>
    </subcellularLocation>
</comment>
<dbReference type="PANTHER" id="PTHR13929:SF0">
    <property type="entry name" value="UBIA PRENYLTRANSFERASE DOMAIN-CONTAINING PROTEIN 1"/>
    <property type="match status" value="1"/>
</dbReference>
<comment type="catalytic activity">
    <reaction evidence="8">
        <text>an all-trans-polyprenyl diphosphate + 1,4-dihydroxy-2-naphthoate + H(+) = a 2-demethylmenaquinol + CO2 + diphosphate</text>
        <dbReference type="Rhea" id="RHEA:26478"/>
        <dbReference type="Rhea" id="RHEA-COMP:9563"/>
        <dbReference type="Rhea" id="RHEA-COMP:9564"/>
        <dbReference type="ChEBI" id="CHEBI:11173"/>
        <dbReference type="ChEBI" id="CHEBI:15378"/>
        <dbReference type="ChEBI" id="CHEBI:16526"/>
        <dbReference type="ChEBI" id="CHEBI:33019"/>
        <dbReference type="ChEBI" id="CHEBI:55437"/>
        <dbReference type="ChEBI" id="CHEBI:58914"/>
        <dbReference type="EC" id="2.5.1.74"/>
    </reaction>
</comment>
<gene>
    <name evidence="8" type="primary">menA</name>
    <name evidence="9" type="ordered locus">Hbut_1335</name>
</gene>
<dbReference type="GO" id="GO:0042371">
    <property type="term" value="P:vitamin K biosynthetic process"/>
    <property type="evidence" value="ECO:0007669"/>
    <property type="project" value="TreeGrafter"/>
</dbReference>
<feature type="transmembrane region" description="Helical" evidence="8">
    <location>
        <begin position="12"/>
        <end position="33"/>
    </location>
</feature>
<keyword evidence="10" id="KW-1185">Reference proteome</keyword>
<evidence type="ECO:0000256" key="5">
    <source>
        <dbReference type="ARBA" id="ARBA00022692"/>
    </source>
</evidence>
<dbReference type="CDD" id="cd13962">
    <property type="entry name" value="PT_UbiA_UBIAD1"/>
    <property type="match status" value="1"/>
</dbReference>
<dbReference type="InterPro" id="IPR000537">
    <property type="entry name" value="UbiA_prenyltransferase"/>
</dbReference>
<reference evidence="9 10" key="1">
    <citation type="journal article" date="2007" name="Archaea">
        <title>The genome of Hyperthermus butylicus: a sulfur-reducing, peptide fermenting, neutrophilic Crenarchaeote growing up to 108 degrees C.</title>
        <authorList>
            <person name="Brugger K."/>
            <person name="Chen L."/>
            <person name="Stark M."/>
            <person name="Zibat A."/>
            <person name="Redder P."/>
            <person name="Ruepp A."/>
            <person name="Awayez M."/>
            <person name="She Q."/>
            <person name="Garrett R.A."/>
            <person name="Klenk H.P."/>
        </authorList>
    </citation>
    <scope>NUCLEOTIDE SEQUENCE [LARGE SCALE GENOMIC DNA]</scope>
    <source>
        <strain evidence="10">DSM 5456 / JCM 9403 / PLM1-5</strain>
    </source>
</reference>